<evidence type="ECO:0000259" key="1">
    <source>
        <dbReference type="PROSITE" id="PS51819"/>
    </source>
</evidence>
<name>A0ABU8SAL2_9SPHN</name>
<gene>
    <name evidence="2" type="ORF">WG900_11710</name>
</gene>
<protein>
    <submittedName>
        <fullName evidence="2">VOC family protein</fullName>
    </submittedName>
</protein>
<dbReference type="Gene3D" id="3.10.180.10">
    <property type="entry name" value="2,3-Dihydroxybiphenyl 1,2-Dioxygenase, domain 1"/>
    <property type="match status" value="1"/>
</dbReference>
<feature type="domain" description="VOC" evidence="1">
    <location>
        <begin position="14"/>
        <end position="132"/>
    </location>
</feature>
<accession>A0ABU8SAL2</accession>
<dbReference type="RefSeq" id="WP_339967425.1">
    <property type="nucleotide sequence ID" value="NZ_JBBHJY010000005.1"/>
</dbReference>
<keyword evidence="3" id="KW-1185">Reference proteome</keyword>
<dbReference type="EMBL" id="JBBHJY010000005">
    <property type="protein sequence ID" value="MEJ6010581.1"/>
    <property type="molecule type" value="Genomic_DNA"/>
</dbReference>
<dbReference type="InterPro" id="IPR029068">
    <property type="entry name" value="Glyas_Bleomycin-R_OHBP_Dase"/>
</dbReference>
<dbReference type="CDD" id="cd06587">
    <property type="entry name" value="VOC"/>
    <property type="match status" value="1"/>
</dbReference>
<reference evidence="2 3" key="1">
    <citation type="submission" date="2024-03" db="EMBL/GenBank/DDBJ databases">
        <authorList>
            <person name="Jo J.-H."/>
        </authorList>
    </citation>
    <scope>NUCLEOTIDE SEQUENCE [LARGE SCALE GENOMIC DNA]</scope>
    <source>
        <strain evidence="2 3">AS3R-12</strain>
    </source>
</reference>
<evidence type="ECO:0000313" key="2">
    <source>
        <dbReference type="EMBL" id="MEJ6010581.1"/>
    </source>
</evidence>
<dbReference type="SUPFAM" id="SSF54593">
    <property type="entry name" value="Glyoxalase/Bleomycin resistance protein/Dihydroxybiphenyl dioxygenase"/>
    <property type="match status" value="1"/>
</dbReference>
<comment type="caution">
    <text evidence="2">The sequence shown here is derived from an EMBL/GenBank/DDBJ whole genome shotgun (WGS) entry which is preliminary data.</text>
</comment>
<dbReference type="InterPro" id="IPR037523">
    <property type="entry name" value="VOC_core"/>
</dbReference>
<proteinExistence type="predicted"/>
<dbReference type="PROSITE" id="PS51819">
    <property type="entry name" value="VOC"/>
    <property type="match status" value="1"/>
</dbReference>
<evidence type="ECO:0000313" key="3">
    <source>
        <dbReference type="Proteomes" id="UP001379235"/>
    </source>
</evidence>
<organism evidence="2 3">
    <name type="scientific">Novosphingobium aquae</name>
    <dbReference type="NCBI Taxonomy" id="3133435"/>
    <lineage>
        <taxon>Bacteria</taxon>
        <taxon>Pseudomonadati</taxon>
        <taxon>Pseudomonadota</taxon>
        <taxon>Alphaproteobacteria</taxon>
        <taxon>Sphingomonadales</taxon>
        <taxon>Sphingomonadaceae</taxon>
        <taxon>Novosphingobium</taxon>
    </lineage>
</organism>
<sequence length="135" mass="14637">MTLDGKVEDGRVHGIGGLFFRARDPEGLNAWYRTHLGVGAGCSGTDEPAGEWLWNAAGGQTVFAPFKHDTDYFAADKAFMINFRVSGLDALVARLAEAGIPAERRAEWDNPAVGRFARIHDPEGNAIELWEPPAG</sequence>
<dbReference type="InterPro" id="IPR041581">
    <property type="entry name" value="Glyoxalase_6"/>
</dbReference>
<dbReference type="Pfam" id="PF18029">
    <property type="entry name" value="Glyoxalase_6"/>
    <property type="match status" value="1"/>
</dbReference>
<dbReference type="Proteomes" id="UP001379235">
    <property type="component" value="Unassembled WGS sequence"/>
</dbReference>